<reference evidence="2 5" key="2">
    <citation type="submission" date="2016-11" db="EMBL/GenBank/DDBJ databases">
        <title>Genomic analysis of Caldithrix abyssi and proposal of a novel bacterial phylum Caldithrichaeota.</title>
        <authorList>
            <person name="Kublanov I."/>
            <person name="Sigalova O."/>
            <person name="Gavrilov S."/>
            <person name="Lebedinsky A."/>
            <person name="Ivanova N."/>
            <person name="Daum C."/>
            <person name="Reddy T."/>
            <person name="Klenk H.P."/>
            <person name="Goker M."/>
            <person name="Reva O."/>
            <person name="Miroshnichenko M."/>
            <person name="Kyprides N."/>
            <person name="Woyke T."/>
            <person name="Gelfand M."/>
        </authorList>
    </citation>
    <scope>NUCLEOTIDE SEQUENCE [LARGE SCALE GENOMIC DNA]</scope>
    <source>
        <strain evidence="2 5">LF13</strain>
    </source>
</reference>
<dbReference type="HOGENOM" id="CLU_3005449_0_0_0"/>
<keyword evidence="1" id="KW-0472">Membrane</keyword>
<evidence type="ECO:0000313" key="5">
    <source>
        <dbReference type="Proteomes" id="UP000183868"/>
    </source>
</evidence>
<evidence type="ECO:0000313" key="2">
    <source>
        <dbReference type="EMBL" id="APF20881.1"/>
    </source>
</evidence>
<evidence type="ECO:0000313" key="3">
    <source>
        <dbReference type="EMBL" id="EHO40655.1"/>
    </source>
</evidence>
<dbReference type="EMBL" id="CP018099">
    <property type="protein sequence ID" value="APF20881.1"/>
    <property type="molecule type" value="Genomic_DNA"/>
</dbReference>
<name>H1XVS8_CALAY</name>
<keyword evidence="4" id="KW-1185">Reference proteome</keyword>
<accession>H1XVS8</accession>
<evidence type="ECO:0000256" key="1">
    <source>
        <dbReference type="SAM" id="Phobius"/>
    </source>
</evidence>
<dbReference type="AlphaFoldDB" id="H1XVS8"/>
<dbReference type="InParanoid" id="H1XVS8"/>
<reference evidence="3 4" key="1">
    <citation type="submission" date="2011-09" db="EMBL/GenBank/DDBJ databases">
        <title>The permanent draft genome of Caldithrix abyssi DSM 13497.</title>
        <authorList>
            <consortium name="US DOE Joint Genome Institute (JGI-PGF)"/>
            <person name="Lucas S."/>
            <person name="Han J."/>
            <person name="Lapidus A."/>
            <person name="Bruce D."/>
            <person name="Goodwin L."/>
            <person name="Pitluck S."/>
            <person name="Peters L."/>
            <person name="Kyrpides N."/>
            <person name="Mavromatis K."/>
            <person name="Ivanova N."/>
            <person name="Mikhailova N."/>
            <person name="Chertkov O."/>
            <person name="Detter J.C."/>
            <person name="Tapia R."/>
            <person name="Han C."/>
            <person name="Land M."/>
            <person name="Hauser L."/>
            <person name="Markowitz V."/>
            <person name="Cheng J.-F."/>
            <person name="Hugenholtz P."/>
            <person name="Woyke T."/>
            <person name="Wu D."/>
            <person name="Spring S."/>
            <person name="Brambilla E."/>
            <person name="Klenk H.-P."/>
            <person name="Eisen J.A."/>
        </authorList>
    </citation>
    <scope>NUCLEOTIDE SEQUENCE [LARGE SCALE GENOMIC DNA]</scope>
    <source>
        <strain evidence="3 4">DSM 13497</strain>
    </source>
</reference>
<evidence type="ECO:0000313" key="4">
    <source>
        <dbReference type="Proteomes" id="UP000004671"/>
    </source>
</evidence>
<dbReference type="Proteomes" id="UP000183868">
    <property type="component" value="Chromosome"/>
</dbReference>
<gene>
    <name evidence="2" type="ORF">Cabys_4136</name>
    <name evidence="3" type="ORF">Calab_1021</name>
</gene>
<protein>
    <submittedName>
        <fullName evidence="3">Uncharacterized protein</fullName>
    </submittedName>
</protein>
<dbReference type="KEGG" id="caby:Cabys_4136"/>
<keyword evidence="1" id="KW-0812">Transmembrane</keyword>
<dbReference type="Proteomes" id="UP000004671">
    <property type="component" value="Chromosome"/>
</dbReference>
<proteinExistence type="predicted"/>
<feature type="transmembrane region" description="Helical" evidence="1">
    <location>
        <begin position="32"/>
        <end position="50"/>
    </location>
</feature>
<sequence>MKKYFIYFIFTFLIGLYLIFNYSGSTSLYGELMLYGNLVFFIFLALFYFLKNKKSN</sequence>
<dbReference type="PaxDb" id="880073-Calab_1021"/>
<feature type="transmembrane region" description="Helical" evidence="1">
    <location>
        <begin position="5"/>
        <end position="20"/>
    </location>
</feature>
<keyword evidence="1" id="KW-1133">Transmembrane helix</keyword>
<organism evidence="3 4">
    <name type="scientific">Caldithrix abyssi DSM 13497</name>
    <dbReference type="NCBI Taxonomy" id="880073"/>
    <lineage>
        <taxon>Bacteria</taxon>
        <taxon>Pseudomonadati</taxon>
        <taxon>Calditrichota</taxon>
        <taxon>Calditrichia</taxon>
        <taxon>Calditrichales</taxon>
        <taxon>Calditrichaceae</taxon>
        <taxon>Caldithrix</taxon>
    </lineage>
</organism>
<dbReference type="EMBL" id="CM001402">
    <property type="protein sequence ID" value="EHO40655.1"/>
    <property type="molecule type" value="Genomic_DNA"/>
</dbReference>